<sequence length="191" mass="20918">MANQQTNYQHMAQAMHQIVQSTQNKAQHLQNAAQEDIKIAQNQTIVSNELANVANTPAIVQGNQILNTVNAVQVQMNALQAQMAQVLNAVNALTEAVNHLRTENASERHNLAARLVNSRLTPRQQLNALHDIANQAIPHFPATQASIDSMNDARVSAVLLALGVNVQPTMSLKEKKEVLETSIGISDIRRE</sequence>
<gene>
    <name evidence="2" type="ORF">FKW77_002615</name>
</gene>
<feature type="coiled-coil region" evidence="1">
    <location>
        <begin position="69"/>
        <end position="103"/>
    </location>
</feature>
<protein>
    <submittedName>
        <fullName evidence="2">Uncharacterized protein</fullName>
    </submittedName>
</protein>
<keyword evidence="1" id="KW-0175">Coiled coil</keyword>
<dbReference type="STRING" id="50376.A0A517LMD5"/>
<keyword evidence="3" id="KW-1185">Reference proteome</keyword>
<evidence type="ECO:0000313" key="2">
    <source>
        <dbReference type="EMBL" id="QDS76810.1"/>
    </source>
</evidence>
<accession>A0A517LMD5</accession>
<dbReference type="EMBL" id="CP042200">
    <property type="protein sequence ID" value="QDS76810.1"/>
    <property type="molecule type" value="Genomic_DNA"/>
</dbReference>
<evidence type="ECO:0000313" key="3">
    <source>
        <dbReference type="Proteomes" id="UP000316270"/>
    </source>
</evidence>
<dbReference type="AlphaFoldDB" id="A0A517LMD5"/>
<name>A0A517LMD5_9PEZI</name>
<proteinExistence type="predicted"/>
<dbReference type="Proteomes" id="UP000316270">
    <property type="component" value="Chromosome 16"/>
</dbReference>
<reference evidence="2 3" key="1">
    <citation type="submission" date="2019-07" db="EMBL/GenBank/DDBJ databases">
        <title>Finished genome of Venturia effusa.</title>
        <authorList>
            <person name="Young C.A."/>
            <person name="Cox M.P."/>
            <person name="Ganley A.R.D."/>
            <person name="David W.J."/>
        </authorList>
    </citation>
    <scope>NUCLEOTIDE SEQUENCE [LARGE SCALE GENOMIC DNA]</scope>
    <source>
        <strain evidence="3">albino</strain>
    </source>
</reference>
<organism evidence="2 3">
    <name type="scientific">Venturia effusa</name>
    <dbReference type="NCBI Taxonomy" id="50376"/>
    <lineage>
        <taxon>Eukaryota</taxon>
        <taxon>Fungi</taxon>
        <taxon>Dikarya</taxon>
        <taxon>Ascomycota</taxon>
        <taxon>Pezizomycotina</taxon>
        <taxon>Dothideomycetes</taxon>
        <taxon>Pleosporomycetidae</taxon>
        <taxon>Venturiales</taxon>
        <taxon>Venturiaceae</taxon>
        <taxon>Venturia</taxon>
    </lineage>
</organism>
<evidence type="ECO:0000256" key="1">
    <source>
        <dbReference type="SAM" id="Coils"/>
    </source>
</evidence>